<protein>
    <submittedName>
        <fullName evidence="2">Uncharacterized protein</fullName>
    </submittedName>
</protein>
<comment type="caution">
    <text evidence="2">The sequence shown here is derived from an EMBL/GenBank/DDBJ whole genome shotgun (WGS) entry which is preliminary data.</text>
</comment>
<proteinExistence type="predicted"/>
<keyword evidence="3" id="KW-1185">Reference proteome</keyword>
<feature type="compositionally biased region" description="Basic and acidic residues" evidence="1">
    <location>
        <begin position="21"/>
        <end position="32"/>
    </location>
</feature>
<evidence type="ECO:0000313" key="3">
    <source>
        <dbReference type="Proteomes" id="UP000703269"/>
    </source>
</evidence>
<dbReference type="Proteomes" id="UP000703269">
    <property type="component" value="Unassembled WGS sequence"/>
</dbReference>
<feature type="region of interest" description="Disordered" evidence="1">
    <location>
        <begin position="119"/>
        <end position="138"/>
    </location>
</feature>
<feature type="region of interest" description="Disordered" evidence="1">
    <location>
        <begin position="21"/>
        <end position="74"/>
    </location>
</feature>
<accession>A0A9P3GSG0</accession>
<gene>
    <name evidence="2" type="ORF">PsYK624_148750</name>
</gene>
<sequence length="138" mass="15179">MAERRWGRVYDRNGGLYRSARNNEGRIRRDRQPVQSNASTTTARHQEHKTAYGRRHAASPALPASPSYGGTAQFEPAPLRTVEAAQLQLICAGWRTTKHLPSLPTPMATHMALHAARLRTTSSRTRASTTSMGGENGT</sequence>
<feature type="compositionally biased region" description="Polar residues" evidence="1">
    <location>
        <begin position="33"/>
        <end position="43"/>
    </location>
</feature>
<evidence type="ECO:0000256" key="1">
    <source>
        <dbReference type="SAM" id="MobiDB-lite"/>
    </source>
</evidence>
<feature type="compositionally biased region" description="Low complexity" evidence="1">
    <location>
        <begin position="119"/>
        <end position="131"/>
    </location>
</feature>
<dbReference type="AlphaFoldDB" id="A0A9P3GSG0"/>
<organism evidence="2 3">
    <name type="scientific">Phanerochaete sordida</name>
    <dbReference type="NCBI Taxonomy" id="48140"/>
    <lineage>
        <taxon>Eukaryota</taxon>
        <taxon>Fungi</taxon>
        <taxon>Dikarya</taxon>
        <taxon>Basidiomycota</taxon>
        <taxon>Agaricomycotina</taxon>
        <taxon>Agaricomycetes</taxon>
        <taxon>Polyporales</taxon>
        <taxon>Phanerochaetaceae</taxon>
        <taxon>Phanerochaete</taxon>
    </lineage>
</organism>
<reference evidence="2 3" key="1">
    <citation type="submission" date="2021-08" db="EMBL/GenBank/DDBJ databases">
        <title>Draft Genome Sequence of Phanerochaete sordida strain YK-624.</title>
        <authorList>
            <person name="Mori T."/>
            <person name="Dohra H."/>
            <person name="Suzuki T."/>
            <person name="Kawagishi H."/>
            <person name="Hirai H."/>
        </authorList>
    </citation>
    <scope>NUCLEOTIDE SEQUENCE [LARGE SCALE GENOMIC DNA]</scope>
    <source>
        <strain evidence="2 3">YK-624</strain>
    </source>
</reference>
<evidence type="ECO:0000313" key="2">
    <source>
        <dbReference type="EMBL" id="GJE98640.1"/>
    </source>
</evidence>
<feature type="compositionally biased region" description="Low complexity" evidence="1">
    <location>
        <begin position="58"/>
        <end position="67"/>
    </location>
</feature>
<name>A0A9P3GSG0_9APHY</name>
<dbReference type="EMBL" id="BPQB01000091">
    <property type="protein sequence ID" value="GJE98640.1"/>
    <property type="molecule type" value="Genomic_DNA"/>
</dbReference>